<proteinExistence type="predicted"/>
<feature type="region of interest" description="Disordered" evidence="1">
    <location>
        <begin position="1"/>
        <end position="42"/>
    </location>
</feature>
<reference evidence="2" key="1">
    <citation type="journal article" date="2021" name="Proc. Natl. Acad. Sci. U.S.A.">
        <title>A Catalog of Tens of Thousands of Viruses from Human Metagenomes Reveals Hidden Associations with Chronic Diseases.</title>
        <authorList>
            <person name="Tisza M.J."/>
            <person name="Buck C.B."/>
        </authorList>
    </citation>
    <scope>NUCLEOTIDE SEQUENCE</scope>
    <source>
        <strain evidence="2">CtZF426</strain>
    </source>
</reference>
<accession>A0A8S5RSX1</accession>
<organism evidence="2">
    <name type="scientific">Siphoviridae sp. ctZF426</name>
    <dbReference type="NCBI Taxonomy" id="2827580"/>
    <lineage>
        <taxon>Viruses</taxon>
        <taxon>Duplodnaviria</taxon>
        <taxon>Heunggongvirae</taxon>
        <taxon>Uroviricota</taxon>
        <taxon>Caudoviricetes</taxon>
    </lineage>
</organism>
<evidence type="ECO:0000256" key="1">
    <source>
        <dbReference type="SAM" id="MobiDB-lite"/>
    </source>
</evidence>
<dbReference type="EMBL" id="BK057799">
    <property type="protein sequence ID" value="DAE92369.1"/>
    <property type="molecule type" value="Genomic_DNA"/>
</dbReference>
<name>A0A8S5RSX1_9CAUD</name>
<sequence>MRVITRVPLTYVCHSHSMSSSSPGTGRNPERGKPEQTRQRRR</sequence>
<protein>
    <submittedName>
        <fullName evidence="2">Uncharacterized protein</fullName>
    </submittedName>
</protein>
<feature type="compositionally biased region" description="Basic and acidic residues" evidence="1">
    <location>
        <begin position="28"/>
        <end position="42"/>
    </location>
</feature>
<evidence type="ECO:0000313" key="2">
    <source>
        <dbReference type="EMBL" id="DAE92369.1"/>
    </source>
</evidence>